<comment type="similarity">
    <text evidence="1 4">Belongs to the SEC5 family.</text>
</comment>
<dbReference type="GO" id="GO:0006893">
    <property type="term" value="P:Golgi to plasma membrane transport"/>
    <property type="evidence" value="ECO:0007669"/>
    <property type="project" value="UniProtKB-UniRule"/>
</dbReference>
<keyword evidence="2 4" id="KW-0813">Transport</keyword>
<organism evidence="7 8">
    <name type="scientific">Boothiomyces macroporosus</name>
    <dbReference type="NCBI Taxonomy" id="261099"/>
    <lineage>
        <taxon>Eukaryota</taxon>
        <taxon>Fungi</taxon>
        <taxon>Fungi incertae sedis</taxon>
        <taxon>Chytridiomycota</taxon>
        <taxon>Chytridiomycota incertae sedis</taxon>
        <taxon>Chytridiomycetes</taxon>
        <taxon>Rhizophydiales</taxon>
        <taxon>Terramycetaceae</taxon>
        <taxon>Boothiomyces</taxon>
    </lineage>
</organism>
<dbReference type="EMBL" id="JADGKB010000037">
    <property type="protein sequence ID" value="KAJ3257572.1"/>
    <property type="molecule type" value="Genomic_DNA"/>
</dbReference>
<feature type="compositionally biased region" description="Low complexity" evidence="5">
    <location>
        <begin position="14"/>
        <end position="26"/>
    </location>
</feature>
<sequence>MSDPKLLQVKMQGRMRTGTTSSTLSRGPERLQNITKESDTDDSDDNDSAHQSNTNLAAANTMDWTQEEQATVFKYYGLDALFPRKWTEDGSVPLTNANGNSNMPQNDLLIKKVTGQEQDKSDPLKIKDAGIKVKGIPKYKGQDVSVYISDKNFHPRTFLTRVHQKTDFKQLEQGLSKLKSSINEKSDSAKGIVKKHFAKFVNAKSTIDSFYKEMKNKNLISRQDFGVQPFMASIQELESSALQLYGPVLERRAKADKIRITLSILEQWKFFFNLASNLSEMVKLGRYDAAVRDYKKGKYLMQSSFDDTLDPLKDKNDKNMNDGSILLPKNYKSVFEKLWSEVERVVGEVREEMFRSLGVMSNPVETQEKIMAYLVELDSKKDPIWCYLETQYNYIIDNCAAEYEEHFETMNAILVHSKNRPLKRLSSAESLDVVFSTDSLNMLAMQSRKDAESSTSVNATASIANLEVSPSIPWKLNDIKNALNCVKMSTFDTQFGKELLVCYWKQTLKFITSLCEIFSKHLPLFCKTCKLYTESKQKKNKQIEQLRKQTGSKRLKDSQLMVNNIFGLFQEIAGLIFAIEKNLDSDDHSEAASIKDFMAMKEITGSMLSLLPLENDKFEENYVKEKLKTAVESLHPISDLDYLTAHPLMTIHYSVRIMEVLNKCHSVIKPHFISEDSFLSVQHFTNSIESIKDNFIDRICNGWIESTCALTLASSKLHEFEDWTFENSFAQSTNPNIPVKPDCTSLMKLSHSISKFILQSLALFLSKGDNQHGQVRIEKIKSSFFESMFRQLDGMEWEISFWRDPQCVTEANTPGYVAIEKNEILKSSFPSKKFGQFIPGVTQSVFEVASPKLNTSLDARSFMVLSNLRYMSQSMLPKLTKMLSTKYQVSITSDLLYLNVTVELLESIIIANYTKKQNELLKHVVKRNIFFSGLDWSCLQNPHVNRVMQELVLLLAQEFLLAFRQVDRFNIAEMEYLQSMLKAYETTTSANIFAQIYDTLERGTDPEDKIEPSKMNEFVGNVKQYLNTAKTTTFTQFRCFGVQ</sequence>
<keyword evidence="8" id="KW-1185">Reference proteome</keyword>
<evidence type="ECO:0000313" key="8">
    <source>
        <dbReference type="Proteomes" id="UP001210925"/>
    </source>
</evidence>
<comment type="function">
    <text evidence="4">Component of the exocyst complex involved in the docking of exocytic vesicles with fusion sites on the plasma membrane.</text>
</comment>
<name>A0AAD5UGL5_9FUNG</name>
<feature type="domain" description="Exocyst complex component EXOC2/Sec5 N-terminal" evidence="6">
    <location>
        <begin position="122"/>
        <end position="1040"/>
    </location>
</feature>
<evidence type="ECO:0000256" key="3">
    <source>
        <dbReference type="ARBA" id="ARBA00022483"/>
    </source>
</evidence>
<evidence type="ECO:0000256" key="4">
    <source>
        <dbReference type="RuleBase" id="RU365069"/>
    </source>
</evidence>
<feature type="region of interest" description="Disordered" evidence="5">
    <location>
        <begin position="1"/>
        <end position="60"/>
    </location>
</feature>
<proteinExistence type="inferred from homology"/>
<gene>
    <name evidence="7" type="ORF">HK103_004481</name>
</gene>
<dbReference type="PANTHER" id="PTHR13043:SF1">
    <property type="entry name" value="EXOCYST COMPLEX COMPONENT 2"/>
    <property type="match status" value="1"/>
</dbReference>
<dbReference type="Pfam" id="PF15469">
    <property type="entry name" value="Sec5"/>
    <property type="match status" value="1"/>
</dbReference>
<feature type="compositionally biased region" description="Polar residues" evidence="5">
    <location>
        <begin position="49"/>
        <end position="60"/>
    </location>
</feature>
<dbReference type="GO" id="GO:0015031">
    <property type="term" value="P:protein transport"/>
    <property type="evidence" value="ECO:0007669"/>
    <property type="project" value="UniProtKB-KW"/>
</dbReference>
<dbReference type="GO" id="GO:0000145">
    <property type="term" value="C:exocyst"/>
    <property type="evidence" value="ECO:0007669"/>
    <property type="project" value="UniProtKB-UniRule"/>
</dbReference>
<dbReference type="GO" id="GO:0006887">
    <property type="term" value="P:exocytosis"/>
    <property type="evidence" value="ECO:0007669"/>
    <property type="project" value="UniProtKB-KW"/>
</dbReference>
<dbReference type="Proteomes" id="UP001210925">
    <property type="component" value="Unassembled WGS sequence"/>
</dbReference>
<dbReference type="InterPro" id="IPR039481">
    <property type="entry name" value="EXOC2/Sec5_N_dom"/>
</dbReference>
<keyword evidence="3 4" id="KW-0268">Exocytosis</keyword>
<reference evidence="7" key="1">
    <citation type="submission" date="2020-05" db="EMBL/GenBank/DDBJ databases">
        <title>Phylogenomic resolution of chytrid fungi.</title>
        <authorList>
            <person name="Stajich J.E."/>
            <person name="Amses K."/>
            <person name="Simmons R."/>
            <person name="Seto K."/>
            <person name="Myers J."/>
            <person name="Bonds A."/>
            <person name="Quandt C.A."/>
            <person name="Barry K."/>
            <person name="Liu P."/>
            <person name="Grigoriev I."/>
            <person name="Longcore J.E."/>
            <person name="James T.Y."/>
        </authorList>
    </citation>
    <scope>NUCLEOTIDE SEQUENCE</scope>
    <source>
        <strain evidence="7">PLAUS21</strain>
    </source>
</reference>
<evidence type="ECO:0000256" key="1">
    <source>
        <dbReference type="ARBA" id="ARBA00010578"/>
    </source>
</evidence>
<comment type="caution">
    <text evidence="7">The sequence shown here is derived from an EMBL/GenBank/DDBJ whole genome shotgun (WGS) entry which is preliminary data.</text>
</comment>
<dbReference type="PANTHER" id="PTHR13043">
    <property type="entry name" value="EXOCYST COMPLEX COMPONENT SEC5"/>
    <property type="match status" value="1"/>
</dbReference>
<accession>A0AAD5UGL5</accession>
<dbReference type="AlphaFoldDB" id="A0AAD5UGL5"/>
<protein>
    <recommendedName>
        <fullName evidence="4">Exocyst complex component SEC5</fullName>
    </recommendedName>
</protein>
<evidence type="ECO:0000259" key="6">
    <source>
        <dbReference type="Pfam" id="PF15469"/>
    </source>
</evidence>
<dbReference type="InterPro" id="IPR029175">
    <property type="entry name" value="EXOC2/Sec5"/>
</dbReference>
<evidence type="ECO:0000256" key="5">
    <source>
        <dbReference type="SAM" id="MobiDB-lite"/>
    </source>
</evidence>
<evidence type="ECO:0000256" key="2">
    <source>
        <dbReference type="ARBA" id="ARBA00022448"/>
    </source>
</evidence>
<comment type="subunit">
    <text evidence="4">Component of the exocyst complex.</text>
</comment>
<evidence type="ECO:0000313" key="7">
    <source>
        <dbReference type="EMBL" id="KAJ3257572.1"/>
    </source>
</evidence>
<keyword evidence="4" id="KW-0653">Protein transport</keyword>